<protein>
    <recommendedName>
        <fullName evidence="2">Complex 1 LYR protein domain-containing protein</fullName>
    </recommendedName>
</protein>
<organism evidence="3 4">
    <name type="scientific">Seminavis robusta</name>
    <dbReference type="NCBI Taxonomy" id="568900"/>
    <lineage>
        <taxon>Eukaryota</taxon>
        <taxon>Sar</taxon>
        <taxon>Stramenopiles</taxon>
        <taxon>Ochrophyta</taxon>
        <taxon>Bacillariophyta</taxon>
        <taxon>Bacillariophyceae</taxon>
        <taxon>Bacillariophycidae</taxon>
        <taxon>Naviculales</taxon>
        <taxon>Naviculaceae</taxon>
        <taxon>Seminavis</taxon>
    </lineage>
</organism>
<feature type="domain" description="Complex 1 LYR protein" evidence="2">
    <location>
        <begin position="9"/>
        <end position="62"/>
    </location>
</feature>
<evidence type="ECO:0000313" key="4">
    <source>
        <dbReference type="Proteomes" id="UP001153069"/>
    </source>
</evidence>
<dbReference type="CDD" id="cd20251">
    <property type="entry name" value="Complex1_LYR_SF"/>
    <property type="match status" value="1"/>
</dbReference>
<dbReference type="OrthoDB" id="275715at2759"/>
<accession>A0A9N8D9G5</accession>
<dbReference type="Proteomes" id="UP001153069">
    <property type="component" value="Unassembled WGS sequence"/>
</dbReference>
<evidence type="ECO:0000256" key="1">
    <source>
        <dbReference type="SAM" id="MobiDB-lite"/>
    </source>
</evidence>
<comment type="caution">
    <text evidence="3">The sequence shown here is derived from an EMBL/GenBank/DDBJ whole genome shotgun (WGS) entry which is preliminary data.</text>
</comment>
<evidence type="ECO:0000259" key="2">
    <source>
        <dbReference type="Pfam" id="PF05347"/>
    </source>
</evidence>
<proteinExistence type="predicted"/>
<dbReference type="InterPro" id="IPR008011">
    <property type="entry name" value="Complex1_LYR_dom"/>
</dbReference>
<keyword evidence="4" id="KW-1185">Reference proteome</keyword>
<feature type="region of interest" description="Disordered" evidence="1">
    <location>
        <begin position="74"/>
        <end position="106"/>
    </location>
</feature>
<gene>
    <name evidence="3" type="ORF">SEMRO_45_G027080.1</name>
</gene>
<dbReference type="Pfam" id="PF05347">
    <property type="entry name" value="Complex1_LYR"/>
    <property type="match status" value="1"/>
</dbReference>
<dbReference type="EMBL" id="CAICTM010000045">
    <property type="protein sequence ID" value="CAB9498787.1"/>
    <property type="molecule type" value="Genomic_DNA"/>
</dbReference>
<reference evidence="3" key="1">
    <citation type="submission" date="2020-06" db="EMBL/GenBank/DDBJ databases">
        <authorList>
            <consortium name="Plant Systems Biology data submission"/>
        </authorList>
    </citation>
    <scope>NUCLEOTIDE SEQUENCE</scope>
    <source>
        <strain evidence="3">D6</strain>
    </source>
</reference>
<name>A0A9N8D9G5_9STRA</name>
<evidence type="ECO:0000313" key="3">
    <source>
        <dbReference type="EMBL" id="CAB9498787.1"/>
    </source>
</evidence>
<dbReference type="AlphaFoldDB" id="A0A9N8D9G5"/>
<sequence>MSMNASRKALLQVYKQLLRSAETFPSSNRKRIYQAIREEWRENAGMAEQEAQVKVALAYKGLGQLRQFDVDTMTGGTGGNNWNVQLEQNPMPKPADYDERKKKRGR</sequence>